<keyword evidence="1 6" id="KW-0678">Repressor</keyword>
<reference evidence="9 13" key="2">
    <citation type="submission" date="2019-07" db="EMBL/GenBank/DDBJ databases">
        <title>Whole genome shotgun sequence of Staphylococcus kloosii NBRC 109624.</title>
        <authorList>
            <person name="Hosoyama A."/>
            <person name="Uohara A."/>
            <person name="Ohji S."/>
            <person name="Ichikawa N."/>
        </authorList>
    </citation>
    <scope>NUCLEOTIDE SEQUENCE [LARGE SCALE GENOMIC DNA]</scope>
    <source>
        <strain evidence="9 13">NBRC 109624</strain>
    </source>
</reference>
<dbReference type="PANTHER" id="PTHR34824:SF1">
    <property type="entry name" value="HEAT-INDUCIBLE TRANSCRIPTION REPRESSOR HRCA"/>
    <property type="match status" value="1"/>
</dbReference>
<evidence type="ECO:0000313" key="10">
    <source>
        <dbReference type="EMBL" id="HJF69095.1"/>
    </source>
</evidence>
<evidence type="ECO:0000313" key="11">
    <source>
        <dbReference type="EMBL" id="KYH14373.1"/>
    </source>
</evidence>
<dbReference type="Proteomes" id="UP000075418">
    <property type="component" value="Unassembled WGS sequence"/>
</dbReference>
<dbReference type="InterPro" id="IPR021153">
    <property type="entry name" value="HrcA_C"/>
</dbReference>
<dbReference type="Pfam" id="PF03444">
    <property type="entry name" value="WHD_HrcA"/>
    <property type="match status" value="1"/>
</dbReference>
<reference evidence="10" key="3">
    <citation type="journal article" date="2021" name="PeerJ">
        <title>Extensive microbial diversity within the chicken gut microbiome revealed by metagenomics and culture.</title>
        <authorList>
            <person name="Gilroy R."/>
            <person name="Ravi A."/>
            <person name="Getino M."/>
            <person name="Pursley I."/>
            <person name="Horton D.L."/>
            <person name="Alikhan N.F."/>
            <person name="Baker D."/>
            <person name="Gharbi K."/>
            <person name="Hall N."/>
            <person name="Watson M."/>
            <person name="Adriaenssens E.M."/>
            <person name="Foster-Nyarko E."/>
            <person name="Jarju S."/>
            <person name="Secka A."/>
            <person name="Antonio M."/>
            <person name="Oren A."/>
            <person name="Chaudhuri R.R."/>
            <person name="La Ragione R."/>
            <person name="Hildebrand F."/>
            <person name="Pallen M.J."/>
        </authorList>
    </citation>
    <scope>NUCLEOTIDE SEQUENCE</scope>
    <source>
        <strain evidence="10">CHK149-3286</strain>
    </source>
</reference>
<evidence type="ECO:0000313" key="9">
    <source>
        <dbReference type="EMBL" id="GEP82635.1"/>
    </source>
</evidence>
<evidence type="ECO:0000256" key="6">
    <source>
        <dbReference type="HAMAP-Rule" id="MF_00081"/>
    </source>
</evidence>
<protein>
    <recommendedName>
        <fullName evidence="6">Heat-inducible transcription repressor HrcA</fullName>
    </recommendedName>
</protein>
<evidence type="ECO:0000256" key="3">
    <source>
        <dbReference type="ARBA" id="ARBA00023016"/>
    </source>
</evidence>
<evidence type="ECO:0000256" key="5">
    <source>
        <dbReference type="ARBA" id="ARBA00055319"/>
    </source>
</evidence>
<dbReference type="Proteomes" id="UP000706163">
    <property type="component" value="Unassembled WGS sequence"/>
</dbReference>
<reference evidence="10" key="4">
    <citation type="submission" date="2021-09" db="EMBL/GenBank/DDBJ databases">
        <authorList>
            <person name="Gilroy R."/>
        </authorList>
    </citation>
    <scope>NUCLEOTIDE SEQUENCE</scope>
    <source>
        <strain evidence="10">CHK149-3286</strain>
    </source>
</reference>
<evidence type="ECO:0000256" key="2">
    <source>
        <dbReference type="ARBA" id="ARBA00023015"/>
    </source>
</evidence>
<evidence type="ECO:0000256" key="4">
    <source>
        <dbReference type="ARBA" id="ARBA00023163"/>
    </source>
</evidence>
<dbReference type="HAMAP" id="MF_00081">
    <property type="entry name" value="HrcA"/>
    <property type="match status" value="1"/>
</dbReference>
<dbReference type="AlphaFoldDB" id="A0A151A4X7"/>
<accession>A0A151A4X7</accession>
<keyword evidence="13" id="KW-1185">Reference proteome</keyword>
<dbReference type="InterPro" id="IPR023120">
    <property type="entry name" value="WHTH_transcript_rep_HrcA_IDD"/>
</dbReference>
<keyword evidence="2 6" id="KW-0805">Transcription regulation</keyword>
<dbReference type="KEGG" id="skl:C7J89_07965"/>
<reference evidence="11 12" key="1">
    <citation type="submission" date="2016-02" db="EMBL/GenBank/DDBJ databases">
        <title>Draft genome sequence of hydrocarbon degrading Staphylococcus saprophyticus Strain CNV2, isolated from crude-oil contaminated soil from Noonmati Oil Refinery, Guwahati, Assam, India.</title>
        <authorList>
            <person name="Mukherjee A."/>
            <person name="Chettri B."/>
            <person name="Langpoklakpam J."/>
            <person name="Singh A.K."/>
            <person name="Chattopadhyay D.J."/>
        </authorList>
    </citation>
    <scope>NUCLEOTIDE SEQUENCE [LARGE SCALE GENOMIC DNA]</scope>
    <source>
        <strain evidence="11 12">CNV2</strain>
    </source>
</reference>
<dbReference type="GO" id="GO:0045892">
    <property type="term" value="P:negative regulation of DNA-templated transcription"/>
    <property type="evidence" value="ECO:0007669"/>
    <property type="project" value="UniProtKB-UniRule"/>
</dbReference>
<dbReference type="NCBIfam" id="TIGR00331">
    <property type="entry name" value="hrcA"/>
    <property type="match status" value="1"/>
</dbReference>
<dbReference type="Gene3D" id="3.30.390.60">
    <property type="entry name" value="Heat-inducible transcription repressor hrca homolog, domain 3"/>
    <property type="match status" value="1"/>
</dbReference>
<dbReference type="FunFam" id="1.10.10.10:FF:000049">
    <property type="entry name" value="Heat-inducible transcription repressor HrcA"/>
    <property type="match status" value="1"/>
</dbReference>
<dbReference type="Proteomes" id="UP000321040">
    <property type="component" value="Unassembled WGS sequence"/>
</dbReference>
<dbReference type="EMBL" id="LUGM01000002">
    <property type="protein sequence ID" value="KYH14373.1"/>
    <property type="molecule type" value="Genomic_DNA"/>
</dbReference>
<proteinExistence type="inferred from homology"/>
<dbReference type="Gene3D" id="3.30.450.40">
    <property type="match status" value="1"/>
</dbReference>
<dbReference type="InterPro" id="IPR005104">
    <property type="entry name" value="WHTH_HrcA_DNA-bd"/>
</dbReference>
<evidence type="ECO:0000313" key="13">
    <source>
        <dbReference type="Proteomes" id="UP000321040"/>
    </source>
</evidence>
<dbReference type="GeneID" id="69905275"/>
<dbReference type="GO" id="GO:0003677">
    <property type="term" value="F:DNA binding"/>
    <property type="evidence" value="ECO:0007669"/>
    <property type="project" value="InterPro"/>
</dbReference>
<name>A0A151A4X7_9STAP</name>
<gene>
    <name evidence="6 9" type="primary">hrcA</name>
    <name evidence="11" type="ORF">A0131_06235</name>
    <name evidence="10" type="ORF">K8V85_12330</name>
    <name evidence="9" type="ORF">SKL01_18130</name>
</gene>
<dbReference type="Gene3D" id="1.10.10.10">
    <property type="entry name" value="Winged helix-like DNA-binding domain superfamily/Winged helix DNA-binding domain"/>
    <property type="match status" value="1"/>
</dbReference>
<dbReference type="InterPro" id="IPR036390">
    <property type="entry name" value="WH_DNA-bd_sf"/>
</dbReference>
<organism evidence="11 12">
    <name type="scientific">Staphylococcus kloosii</name>
    <dbReference type="NCBI Taxonomy" id="29384"/>
    <lineage>
        <taxon>Bacteria</taxon>
        <taxon>Bacillati</taxon>
        <taxon>Bacillota</taxon>
        <taxon>Bacilli</taxon>
        <taxon>Bacillales</taxon>
        <taxon>Staphylococcaceae</taxon>
        <taxon>Staphylococcus</taxon>
    </lineage>
</organism>
<dbReference type="Pfam" id="PF01628">
    <property type="entry name" value="HrcA"/>
    <property type="match status" value="1"/>
</dbReference>
<comment type="function">
    <text evidence="5 6">Negative regulator of class I heat shock genes (grpE-dnaK-dnaJ and groELS operons). Prevents heat-shock induction of these operons.</text>
</comment>
<comment type="caution">
    <text evidence="11">The sequence shown here is derived from an EMBL/GenBank/DDBJ whole genome shotgun (WGS) entry which is preliminary data.</text>
</comment>
<dbReference type="RefSeq" id="WP_061854554.1">
    <property type="nucleotide sequence ID" value="NZ_BKAQ01000015.1"/>
</dbReference>
<dbReference type="EMBL" id="DYVT01000137">
    <property type="protein sequence ID" value="HJF69095.1"/>
    <property type="molecule type" value="Genomic_DNA"/>
</dbReference>
<accession>A0A2T4RDC7</accession>
<dbReference type="PANTHER" id="PTHR34824">
    <property type="entry name" value="HEAT-INDUCIBLE TRANSCRIPTION REPRESSOR HRCA"/>
    <property type="match status" value="1"/>
</dbReference>
<dbReference type="EMBL" id="BKAQ01000015">
    <property type="protein sequence ID" value="GEP82635.1"/>
    <property type="molecule type" value="Genomic_DNA"/>
</dbReference>
<sequence length="326" mass="37279">MITHRQLSILNAIVEDYVHTDQPVGSKSLIERHNLNVSPATIRNEMKQLESLNLIEKTHTSSGRSPSELGFRYYVDQLLDQTSHQQQQKIQRIREILIEHQYNISTALDAFANELSIASQYTTLVMRPNHKQDIISNIHLVRANDYLVVMVVVFTSGHVEHLHLATQSRLDNDELNKISNFVTAKYNELSTYHFENDLNSFTQSVNERKFIRDMLETLQLHFDNQSNGIFMGGKVKLIDALNETNVSSIQPILQYIESNKINDLLNEMSGSSINVKIGHEIDESLSDISIVSSDYHIDDRLKGKIAVIGPTAMNYQNVIHLLNKIW</sequence>
<dbReference type="PIRSF" id="PIRSF005485">
    <property type="entry name" value="HrcA"/>
    <property type="match status" value="1"/>
</dbReference>
<feature type="domain" description="Winged helix-turn-helix transcription repressor HrcA DNA-binding" evidence="8">
    <location>
        <begin position="2"/>
        <end position="58"/>
    </location>
</feature>
<feature type="domain" description="Heat-inducible transcription repressor HrcA C-terminal" evidence="7">
    <location>
        <begin position="107"/>
        <end position="319"/>
    </location>
</feature>
<evidence type="ECO:0000259" key="7">
    <source>
        <dbReference type="Pfam" id="PF01628"/>
    </source>
</evidence>
<dbReference type="InterPro" id="IPR036388">
    <property type="entry name" value="WH-like_DNA-bd_sf"/>
</dbReference>
<dbReference type="SUPFAM" id="SSF55781">
    <property type="entry name" value="GAF domain-like"/>
    <property type="match status" value="1"/>
</dbReference>
<dbReference type="OrthoDB" id="9783139at2"/>
<dbReference type="SUPFAM" id="SSF46785">
    <property type="entry name" value="Winged helix' DNA-binding domain"/>
    <property type="match status" value="1"/>
</dbReference>
<keyword evidence="3 6" id="KW-0346">Stress response</keyword>
<evidence type="ECO:0000256" key="1">
    <source>
        <dbReference type="ARBA" id="ARBA00022491"/>
    </source>
</evidence>
<dbReference type="InterPro" id="IPR029016">
    <property type="entry name" value="GAF-like_dom_sf"/>
</dbReference>
<comment type="similarity">
    <text evidence="6">Belongs to the HrcA family.</text>
</comment>
<keyword evidence="4 6" id="KW-0804">Transcription</keyword>
<dbReference type="InterPro" id="IPR002571">
    <property type="entry name" value="HrcA"/>
</dbReference>
<evidence type="ECO:0000313" key="12">
    <source>
        <dbReference type="Proteomes" id="UP000075418"/>
    </source>
</evidence>
<evidence type="ECO:0000259" key="8">
    <source>
        <dbReference type="Pfam" id="PF03444"/>
    </source>
</evidence>